<protein>
    <submittedName>
        <fullName evidence="2">Uncharacterized protein</fullName>
    </submittedName>
</protein>
<accession>A0A653K7D1</accession>
<keyword evidence="1" id="KW-0812">Transmembrane</keyword>
<evidence type="ECO:0000313" key="2">
    <source>
        <dbReference type="EMBL" id="VXA56516.1"/>
    </source>
</evidence>
<keyword evidence="1" id="KW-0472">Membrane</keyword>
<dbReference type="EMBL" id="CABWKZ010000022">
    <property type="protein sequence ID" value="VXA56516.1"/>
    <property type="molecule type" value="Genomic_DNA"/>
</dbReference>
<feature type="transmembrane region" description="Helical" evidence="1">
    <location>
        <begin position="99"/>
        <end position="117"/>
    </location>
</feature>
<sequence>MRKLVKKRKKYQVKPTDPNNSNKFNHFEMIGTVPNTDSYKYDLPVHGQVAPFGRTIFQYLTLVFALFLLFIFISLALVFLDEIIDLGRLDMDQFIADQWIKLLLVTFITPLLILLFYSKPRAAQKKAVKNYIINDDYIEFILLDNSKEYLEFDQVTNVTIIPARAGNYIFSVLYNCNNTGNHGKIYNLFEPDFTMLRIYPLKNKELMLSIFLQQLRKKNSSAHIDSLFSFLLCIDPETLMLDVDQLNREKRMNNIFWLAMAILVVGLFFLIFWYEN</sequence>
<evidence type="ECO:0000313" key="3">
    <source>
        <dbReference type="Proteomes" id="UP000430404"/>
    </source>
</evidence>
<dbReference type="AlphaFoldDB" id="A0A653K7D1"/>
<dbReference type="RefSeq" id="WP_159725501.1">
    <property type="nucleotide sequence ID" value="NZ_LR732744.1"/>
</dbReference>
<dbReference type="Proteomes" id="UP000430404">
    <property type="component" value="Unassembled WGS sequence"/>
</dbReference>
<organism evidence="2 3">
    <name type="scientific">Acinetobacter proteolyticus</name>
    <dbReference type="NCBI Taxonomy" id="1776741"/>
    <lineage>
        <taxon>Bacteria</taxon>
        <taxon>Pseudomonadati</taxon>
        <taxon>Pseudomonadota</taxon>
        <taxon>Gammaproteobacteria</taxon>
        <taxon>Moraxellales</taxon>
        <taxon>Moraxellaceae</taxon>
        <taxon>Acinetobacter</taxon>
    </lineage>
</organism>
<evidence type="ECO:0000256" key="1">
    <source>
        <dbReference type="SAM" id="Phobius"/>
    </source>
</evidence>
<feature type="transmembrane region" description="Helical" evidence="1">
    <location>
        <begin position="255"/>
        <end position="274"/>
    </location>
</feature>
<proteinExistence type="predicted"/>
<keyword evidence="1" id="KW-1133">Transmembrane helix</keyword>
<gene>
    <name evidence="2" type="ORF">ACI8B_290217</name>
</gene>
<feature type="transmembrane region" description="Helical" evidence="1">
    <location>
        <begin position="56"/>
        <end position="79"/>
    </location>
</feature>
<name>A0A653K7D1_9GAMM</name>
<reference evidence="2 3" key="1">
    <citation type="submission" date="2019-10" db="EMBL/GenBank/DDBJ databases">
        <authorList>
            <person name="Karimi E."/>
        </authorList>
    </citation>
    <scope>NUCLEOTIDE SEQUENCE [LARGE SCALE GENOMIC DNA]</scope>
    <source>
        <strain evidence="2">Acinetobacter sp. 8BE</strain>
    </source>
</reference>